<evidence type="ECO:0000313" key="1">
    <source>
        <dbReference type="EMBL" id="CAG8833760.1"/>
    </source>
</evidence>
<dbReference type="Proteomes" id="UP000789920">
    <property type="component" value="Unassembled WGS sequence"/>
</dbReference>
<reference evidence="1" key="1">
    <citation type="submission" date="2021-06" db="EMBL/GenBank/DDBJ databases">
        <authorList>
            <person name="Kallberg Y."/>
            <person name="Tangrot J."/>
            <person name="Rosling A."/>
        </authorList>
    </citation>
    <scope>NUCLEOTIDE SEQUENCE</scope>
    <source>
        <strain evidence="1">MA461A</strain>
    </source>
</reference>
<gene>
    <name evidence="1" type="ORF">RPERSI_LOCUS28944</name>
</gene>
<sequence length="48" mass="5424">VALLECLYSNFAGIGLFNAPFSDTTKKQIFWGTTINIFIENIPQFVIQ</sequence>
<proteinExistence type="predicted"/>
<name>A0ACA9SBN3_9GLOM</name>
<comment type="caution">
    <text evidence="1">The sequence shown here is derived from an EMBL/GenBank/DDBJ whole genome shotgun (WGS) entry which is preliminary data.</text>
</comment>
<accession>A0ACA9SBN3</accession>
<feature type="non-terminal residue" evidence="1">
    <location>
        <position position="48"/>
    </location>
</feature>
<evidence type="ECO:0000313" key="2">
    <source>
        <dbReference type="Proteomes" id="UP000789920"/>
    </source>
</evidence>
<protein>
    <submittedName>
        <fullName evidence="1">29890_t:CDS:1</fullName>
    </submittedName>
</protein>
<keyword evidence="2" id="KW-1185">Reference proteome</keyword>
<dbReference type="EMBL" id="CAJVQC010107369">
    <property type="protein sequence ID" value="CAG8833760.1"/>
    <property type="molecule type" value="Genomic_DNA"/>
</dbReference>
<organism evidence="1 2">
    <name type="scientific">Racocetra persica</name>
    <dbReference type="NCBI Taxonomy" id="160502"/>
    <lineage>
        <taxon>Eukaryota</taxon>
        <taxon>Fungi</taxon>
        <taxon>Fungi incertae sedis</taxon>
        <taxon>Mucoromycota</taxon>
        <taxon>Glomeromycotina</taxon>
        <taxon>Glomeromycetes</taxon>
        <taxon>Diversisporales</taxon>
        <taxon>Gigasporaceae</taxon>
        <taxon>Racocetra</taxon>
    </lineage>
</organism>
<feature type="non-terminal residue" evidence="1">
    <location>
        <position position="1"/>
    </location>
</feature>